<dbReference type="InterPro" id="IPR013784">
    <property type="entry name" value="Carb-bd-like_fold"/>
</dbReference>
<dbReference type="Proteomes" id="UP000322899">
    <property type="component" value="Unassembled WGS sequence"/>
</dbReference>
<comment type="caution">
    <text evidence="11">The sequence shown here is derived from an EMBL/GenBank/DDBJ whole genome shotgun (WGS) entry which is preliminary data.</text>
</comment>
<evidence type="ECO:0000259" key="9">
    <source>
        <dbReference type="Pfam" id="PF09430"/>
    </source>
</evidence>
<keyword evidence="5" id="KW-1133">Transmembrane helix</keyword>
<dbReference type="Gene3D" id="2.60.40.1120">
    <property type="entry name" value="Carboxypeptidase-like, regulatory domain"/>
    <property type="match status" value="1"/>
</dbReference>
<dbReference type="OMA" id="EMENMQM"/>
<evidence type="ECO:0000256" key="4">
    <source>
        <dbReference type="ARBA" id="ARBA00022729"/>
    </source>
</evidence>
<evidence type="ECO:0000256" key="3">
    <source>
        <dbReference type="ARBA" id="ARBA00022692"/>
    </source>
</evidence>
<feature type="region of interest" description="Disordered" evidence="7">
    <location>
        <begin position="155"/>
        <end position="181"/>
    </location>
</feature>
<dbReference type="Proteomes" id="UP000324907">
    <property type="component" value="Unassembled WGS sequence"/>
</dbReference>
<evidence type="ECO:0000256" key="8">
    <source>
        <dbReference type="SAM" id="SignalP"/>
    </source>
</evidence>
<dbReference type="OrthoDB" id="27095at2759"/>
<dbReference type="PANTHER" id="PTHR13605:SF4">
    <property type="entry name" value="ER MEMBRANE PROTEIN COMPLEX SUBUNIT 7"/>
    <property type="match status" value="1"/>
</dbReference>
<reference evidence="14 15" key="1">
    <citation type="submission" date="2019-07" db="EMBL/GenBank/DDBJ databases">
        <title>Genomes of Cafeteria roenbergensis.</title>
        <authorList>
            <person name="Fischer M.G."/>
            <person name="Hackl T."/>
            <person name="Roman M."/>
        </authorList>
    </citation>
    <scope>NUCLEOTIDE SEQUENCE [LARGE SCALE GENOMIC DNA]</scope>
    <source>
        <strain evidence="10 15">BVI</strain>
        <strain evidence="11 17">Cflag</strain>
        <strain evidence="12 14">E4-10P</strain>
        <strain evidence="13 16">RCC970-E3</strain>
    </source>
</reference>
<dbReference type="EMBL" id="VLTL01000006">
    <property type="protein sequence ID" value="KAA0171434.1"/>
    <property type="molecule type" value="Genomic_DNA"/>
</dbReference>
<evidence type="ECO:0000313" key="12">
    <source>
        <dbReference type="EMBL" id="KAA0170375.1"/>
    </source>
</evidence>
<comment type="similarity">
    <text evidence="2">Belongs to the EMC7 family.</text>
</comment>
<protein>
    <recommendedName>
        <fullName evidence="9">ER membrane protein complex subunit 7 beta-sandwich domain-containing protein</fullName>
    </recommendedName>
</protein>
<feature type="chain" id="PRO_5033848533" description="ER membrane protein complex subunit 7 beta-sandwich domain-containing protein" evidence="8">
    <location>
        <begin position="20"/>
        <end position="202"/>
    </location>
</feature>
<evidence type="ECO:0000313" key="11">
    <source>
        <dbReference type="EMBL" id="KAA0165712.1"/>
    </source>
</evidence>
<keyword evidence="4 8" id="KW-0732">Signal</keyword>
<dbReference type="EMBL" id="VLTN01000019">
    <property type="protein sequence ID" value="KAA0152816.1"/>
    <property type="molecule type" value="Genomic_DNA"/>
</dbReference>
<evidence type="ECO:0000256" key="6">
    <source>
        <dbReference type="ARBA" id="ARBA00023136"/>
    </source>
</evidence>
<name>A0A5A8DK28_CAFRO</name>
<keyword evidence="15" id="KW-1185">Reference proteome</keyword>
<sequence length="202" mass="21495">MRGCSLLAVLALAAAGARAAVDVSGAVRLGVGASTPTALRLDGGWKETWTRADGSFTFFNVPEGVYLLEASHPQHVFPTTKIRISADGSVKALSYAFPGAERQIVAYPLRLSPVAQPNYFVQKPQPSLISMLSNPQVLIMGFMLVATFFMQSNSSSQSKEQKEEMRQQMKEMGFAGNPGDLQGMMSKLMGGGAAAADSDDEG</sequence>
<evidence type="ECO:0000256" key="5">
    <source>
        <dbReference type="ARBA" id="ARBA00022989"/>
    </source>
</evidence>
<accession>A0A5A8DK28</accession>
<dbReference type="SUPFAM" id="SSF49452">
    <property type="entry name" value="Starch-binding domain-like"/>
    <property type="match status" value="1"/>
</dbReference>
<comment type="subcellular location">
    <subcellularLocation>
        <location evidence="1">Membrane</location>
        <topology evidence="1">Single-pass membrane protein</topology>
    </subcellularLocation>
</comment>
<dbReference type="Pfam" id="PF09430">
    <property type="entry name" value="EMC7_beta-sandw"/>
    <property type="match status" value="1"/>
</dbReference>
<evidence type="ECO:0000256" key="2">
    <source>
        <dbReference type="ARBA" id="ARBA00008880"/>
    </source>
</evidence>
<evidence type="ECO:0000313" key="14">
    <source>
        <dbReference type="Proteomes" id="UP000322899"/>
    </source>
</evidence>
<dbReference type="InterPro" id="IPR039163">
    <property type="entry name" value="EMC7"/>
</dbReference>
<evidence type="ECO:0000313" key="17">
    <source>
        <dbReference type="Proteomes" id="UP000325113"/>
    </source>
</evidence>
<dbReference type="EMBL" id="VLTO01000061">
    <property type="protein sequence ID" value="KAA0170375.1"/>
    <property type="molecule type" value="Genomic_DNA"/>
</dbReference>
<feature type="signal peptide" evidence="8">
    <location>
        <begin position="1"/>
        <end position="19"/>
    </location>
</feature>
<keyword evidence="3" id="KW-0812">Transmembrane</keyword>
<dbReference type="Proteomes" id="UP000325113">
    <property type="component" value="Unassembled WGS sequence"/>
</dbReference>
<dbReference type="GO" id="GO:0072546">
    <property type="term" value="C:EMC complex"/>
    <property type="evidence" value="ECO:0007669"/>
    <property type="project" value="TreeGrafter"/>
</dbReference>
<evidence type="ECO:0000313" key="16">
    <source>
        <dbReference type="Proteomes" id="UP000324907"/>
    </source>
</evidence>
<evidence type="ECO:0000256" key="7">
    <source>
        <dbReference type="SAM" id="MobiDB-lite"/>
    </source>
</evidence>
<evidence type="ECO:0000313" key="13">
    <source>
        <dbReference type="EMBL" id="KAA0171434.1"/>
    </source>
</evidence>
<evidence type="ECO:0000256" key="1">
    <source>
        <dbReference type="ARBA" id="ARBA00004167"/>
    </source>
</evidence>
<dbReference type="PANTHER" id="PTHR13605">
    <property type="entry name" value="ER MEMBRANE PROTEIN COMPLEX SUBUNIT 7"/>
    <property type="match status" value="1"/>
</dbReference>
<feature type="compositionally biased region" description="Basic and acidic residues" evidence="7">
    <location>
        <begin position="159"/>
        <end position="169"/>
    </location>
</feature>
<proteinExistence type="inferred from homology"/>
<dbReference type="EMBL" id="VLTM01000011">
    <property type="protein sequence ID" value="KAA0165712.1"/>
    <property type="molecule type" value="Genomic_DNA"/>
</dbReference>
<dbReference type="AlphaFoldDB" id="A0A5A8DK28"/>
<organism evidence="11 17">
    <name type="scientific">Cafeteria roenbergensis</name>
    <name type="common">Marine flagellate</name>
    <dbReference type="NCBI Taxonomy" id="33653"/>
    <lineage>
        <taxon>Eukaryota</taxon>
        <taxon>Sar</taxon>
        <taxon>Stramenopiles</taxon>
        <taxon>Bigyra</taxon>
        <taxon>Opalozoa</taxon>
        <taxon>Bicosoecida</taxon>
        <taxon>Cafeteriaceae</taxon>
        <taxon>Cafeteria</taxon>
    </lineage>
</organism>
<keyword evidence="6" id="KW-0472">Membrane</keyword>
<dbReference type="GO" id="GO:0030246">
    <property type="term" value="F:carbohydrate binding"/>
    <property type="evidence" value="ECO:0007669"/>
    <property type="project" value="InterPro"/>
</dbReference>
<dbReference type="InterPro" id="IPR019008">
    <property type="entry name" value="Beta_sandwich_EMC7"/>
</dbReference>
<dbReference type="Proteomes" id="UP000323011">
    <property type="component" value="Unassembled WGS sequence"/>
</dbReference>
<evidence type="ECO:0000313" key="15">
    <source>
        <dbReference type="Proteomes" id="UP000323011"/>
    </source>
</evidence>
<feature type="domain" description="ER membrane protein complex subunit 7 beta-sandwich" evidence="9">
    <location>
        <begin position="37"/>
        <end position="139"/>
    </location>
</feature>
<evidence type="ECO:0000313" key="10">
    <source>
        <dbReference type="EMBL" id="KAA0152816.1"/>
    </source>
</evidence>
<gene>
    <name evidence="12" type="ORF">FNF27_06632</name>
    <name evidence="13" type="ORF">FNF28_00646</name>
    <name evidence="10" type="ORF">FNF29_03703</name>
    <name evidence="11" type="ORF">FNF31_01689</name>
</gene>